<comment type="caution">
    <text evidence="1">The sequence shown here is derived from an EMBL/GenBank/DDBJ whole genome shotgun (WGS) entry which is preliminary data.</text>
</comment>
<dbReference type="Proteomes" id="UP001198182">
    <property type="component" value="Unassembled WGS sequence"/>
</dbReference>
<dbReference type="InterPro" id="IPR023198">
    <property type="entry name" value="PGP-like_dom2"/>
</dbReference>
<dbReference type="InterPro" id="IPR023214">
    <property type="entry name" value="HAD_sf"/>
</dbReference>
<dbReference type="InterPro" id="IPR050155">
    <property type="entry name" value="HAD-like_hydrolase_sf"/>
</dbReference>
<dbReference type="Pfam" id="PF13419">
    <property type="entry name" value="HAD_2"/>
    <property type="match status" value="1"/>
</dbReference>
<dbReference type="GO" id="GO:0008967">
    <property type="term" value="F:phosphoglycolate phosphatase activity"/>
    <property type="evidence" value="ECO:0007669"/>
    <property type="project" value="TreeGrafter"/>
</dbReference>
<dbReference type="Gene3D" id="1.10.150.240">
    <property type="entry name" value="Putative phosphatase, domain 2"/>
    <property type="match status" value="1"/>
</dbReference>
<proteinExistence type="predicted"/>
<dbReference type="EMBL" id="JAJEQR010000043">
    <property type="protein sequence ID" value="MCC2231902.1"/>
    <property type="molecule type" value="Genomic_DNA"/>
</dbReference>
<dbReference type="InterPro" id="IPR036412">
    <property type="entry name" value="HAD-like_sf"/>
</dbReference>
<gene>
    <name evidence="1" type="ORF">LKD81_12995</name>
</gene>
<dbReference type="AlphaFoldDB" id="A0AAE3EBF1"/>
<dbReference type="GO" id="GO:0006281">
    <property type="term" value="P:DNA repair"/>
    <property type="evidence" value="ECO:0007669"/>
    <property type="project" value="TreeGrafter"/>
</dbReference>
<evidence type="ECO:0000313" key="1">
    <source>
        <dbReference type="EMBL" id="MCC2231902.1"/>
    </source>
</evidence>
<evidence type="ECO:0000313" key="2">
    <source>
        <dbReference type="Proteomes" id="UP001198182"/>
    </source>
</evidence>
<name>A0AAE3EBF1_9FIRM</name>
<protein>
    <submittedName>
        <fullName evidence="1">HAD family hydrolase</fullName>
    </submittedName>
</protein>
<reference evidence="1" key="1">
    <citation type="submission" date="2021-10" db="EMBL/GenBank/DDBJ databases">
        <title>Anaerobic single-cell dispensing facilitates the cultivation of human gut bacteria.</title>
        <authorList>
            <person name="Afrizal A."/>
        </authorList>
    </citation>
    <scope>NUCLEOTIDE SEQUENCE</scope>
    <source>
        <strain evidence="1">CLA-AA-H215</strain>
    </source>
</reference>
<dbReference type="Gene3D" id="3.40.50.1000">
    <property type="entry name" value="HAD superfamily/HAD-like"/>
    <property type="match status" value="1"/>
</dbReference>
<keyword evidence="2" id="KW-1185">Reference proteome</keyword>
<dbReference type="SUPFAM" id="SSF56784">
    <property type="entry name" value="HAD-like"/>
    <property type="match status" value="1"/>
</dbReference>
<dbReference type="InterPro" id="IPR041492">
    <property type="entry name" value="HAD_2"/>
</dbReference>
<dbReference type="PANTHER" id="PTHR43434">
    <property type="entry name" value="PHOSPHOGLYCOLATE PHOSPHATASE"/>
    <property type="match status" value="1"/>
</dbReference>
<dbReference type="SFLD" id="SFLDS00003">
    <property type="entry name" value="Haloacid_Dehalogenase"/>
    <property type="match status" value="1"/>
</dbReference>
<organism evidence="1 2">
    <name type="scientific">Hominifimenecus microfluidus</name>
    <dbReference type="NCBI Taxonomy" id="2885348"/>
    <lineage>
        <taxon>Bacteria</taxon>
        <taxon>Bacillati</taxon>
        <taxon>Bacillota</taxon>
        <taxon>Clostridia</taxon>
        <taxon>Lachnospirales</taxon>
        <taxon>Lachnospiraceae</taxon>
        <taxon>Hominifimenecus</taxon>
    </lineage>
</organism>
<dbReference type="PANTHER" id="PTHR43434:SF1">
    <property type="entry name" value="PHOSPHOGLYCOLATE PHOSPHATASE"/>
    <property type="match status" value="1"/>
</dbReference>
<keyword evidence="1" id="KW-0378">Hydrolase</keyword>
<dbReference type="SFLD" id="SFLDG01129">
    <property type="entry name" value="C1.5:_HAD__Beta-PGM__Phosphata"/>
    <property type="match status" value="1"/>
</dbReference>
<dbReference type="RefSeq" id="WP_308454386.1">
    <property type="nucleotide sequence ID" value="NZ_JAJEQR010000043.1"/>
</dbReference>
<sequence>MTEQNNTKTQGILFDLDGTLWDSSVQVVEAFNIVLAQQPDINRQITLQDMQSWMGLQMDEIGRRLLGGYDVDDARIREIMRACETYEIEYLLQHGGCPYPGVREVLEELSRKYFLAIVSNCQKGYIEAFLDYYQLNEYISDKESFGGTGLPKGENIRLVCERNHLERAVYLGDIEGDYRSACMAGIPFIHAAYGFGTISDPVPAIHSLRELPEAAAEVLDSIRA</sequence>
<accession>A0AAE3EBF1</accession>